<feature type="domain" description="MHC class II alpha chain N-terminal" evidence="13">
    <location>
        <begin position="30"/>
        <end position="110"/>
    </location>
</feature>
<dbReference type="PANTHER" id="PTHR19944:SF44">
    <property type="entry name" value="HLA CLASS II HISTOCOMPATIBILITY ANTIGEN, DO ALPHA CHAIN"/>
    <property type="match status" value="1"/>
</dbReference>
<proteinExistence type="inferred from homology"/>
<evidence type="ECO:0000313" key="14">
    <source>
        <dbReference type="Proteomes" id="UP000248480"/>
    </source>
</evidence>
<dbReference type="SUPFAM" id="SSF54452">
    <property type="entry name" value="MHC antigen-recognition domain"/>
    <property type="match status" value="1"/>
</dbReference>
<keyword evidence="5 11" id="KW-1133">Transmembrane helix</keyword>
<keyword evidence="8" id="KW-1015">Disulfide bond</keyword>
<dbReference type="InterPro" id="IPR011162">
    <property type="entry name" value="MHC_I/II-like_Ag-recog"/>
</dbReference>
<dbReference type="RefSeq" id="XP_023581503.1">
    <property type="nucleotide sequence ID" value="XM_023725735.1"/>
</dbReference>
<dbReference type="OrthoDB" id="8925804at2759"/>
<keyword evidence="7 11" id="KW-0472">Membrane</keyword>
<keyword evidence="14" id="KW-1185">Reference proteome</keyword>
<evidence type="ECO:0000256" key="9">
    <source>
        <dbReference type="ARBA" id="ARBA00023180"/>
    </source>
</evidence>
<feature type="signal peptide" evidence="12">
    <location>
        <begin position="1"/>
        <end position="23"/>
    </location>
</feature>
<dbReference type="InterPro" id="IPR014745">
    <property type="entry name" value="MHC_II_a/b_N"/>
</dbReference>
<reference evidence="15" key="1">
    <citation type="submission" date="2025-08" db="UniProtKB">
        <authorList>
            <consortium name="RefSeq"/>
        </authorList>
    </citation>
    <scope>IDENTIFICATION</scope>
</reference>
<dbReference type="InParanoid" id="A0A2Y9QQK7"/>
<dbReference type="PANTHER" id="PTHR19944">
    <property type="entry name" value="MHC CLASS II-RELATED"/>
    <property type="match status" value="1"/>
</dbReference>
<keyword evidence="3 11" id="KW-0812">Transmembrane</keyword>
<keyword evidence="6" id="KW-1064">Adaptive immunity</keyword>
<dbReference type="FunFam" id="3.10.320.10:FF:000002">
    <property type="entry name" value="HLA class II histocompatibility antigen, DR alpha chain"/>
    <property type="match status" value="1"/>
</dbReference>
<dbReference type="InterPro" id="IPR050160">
    <property type="entry name" value="MHC/Immunoglobulin"/>
</dbReference>
<dbReference type="Pfam" id="PF00993">
    <property type="entry name" value="MHC_II_alpha"/>
    <property type="match status" value="1"/>
</dbReference>
<keyword evidence="12" id="KW-0732">Signal</keyword>
<evidence type="ECO:0000256" key="8">
    <source>
        <dbReference type="ARBA" id="ARBA00023157"/>
    </source>
</evidence>
<dbReference type="Proteomes" id="UP000248480">
    <property type="component" value="Unplaced"/>
</dbReference>
<evidence type="ECO:0000256" key="11">
    <source>
        <dbReference type="SAM" id="Phobius"/>
    </source>
</evidence>
<protein>
    <submittedName>
        <fullName evidence="15">HLA class II histocompatibility antigen, DO alpha chain</fullName>
    </submittedName>
</protein>
<evidence type="ECO:0000256" key="5">
    <source>
        <dbReference type="ARBA" id="ARBA00022989"/>
    </source>
</evidence>
<feature type="chain" id="PRO_5015965351" evidence="12">
    <location>
        <begin position="24"/>
        <end position="156"/>
    </location>
</feature>
<dbReference type="AlphaFoldDB" id="A0A2Y9QQK7"/>
<dbReference type="GeneID" id="101343065"/>
<evidence type="ECO:0000256" key="6">
    <source>
        <dbReference type="ARBA" id="ARBA00023130"/>
    </source>
</evidence>
<evidence type="ECO:0000256" key="3">
    <source>
        <dbReference type="ARBA" id="ARBA00022692"/>
    </source>
</evidence>
<comment type="similarity">
    <text evidence="2">Belongs to the MHC class II family.</text>
</comment>
<dbReference type="KEGG" id="tmu:101343065"/>
<evidence type="ECO:0000256" key="4">
    <source>
        <dbReference type="ARBA" id="ARBA00022859"/>
    </source>
</evidence>
<dbReference type="GO" id="GO:0002250">
    <property type="term" value="P:adaptive immune response"/>
    <property type="evidence" value="ECO:0007669"/>
    <property type="project" value="UniProtKB-KW"/>
</dbReference>
<evidence type="ECO:0000256" key="7">
    <source>
        <dbReference type="ARBA" id="ARBA00023136"/>
    </source>
</evidence>
<dbReference type="InterPro" id="IPR001003">
    <property type="entry name" value="MHC_II_a_N"/>
</dbReference>
<evidence type="ECO:0000256" key="10">
    <source>
        <dbReference type="ARBA" id="ARBA00023182"/>
    </source>
</evidence>
<evidence type="ECO:0000256" key="12">
    <source>
        <dbReference type="SAM" id="SignalP"/>
    </source>
</evidence>
<dbReference type="SMART" id="SM00920">
    <property type="entry name" value="MHC_II_alpha"/>
    <property type="match status" value="1"/>
</dbReference>
<comment type="subcellular location">
    <subcellularLocation>
        <location evidence="1">Membrane</location>
        <topology evidence="1">Single-pass type I membrane protein</topology>
    </subcellularLocation>
</comment>
<name>A0A2Y9QQK7_TRIMA</name>
<dbReference type="GO" id="GO:0042613">
    <property type="term" value="C:MHC class II protein complex"/>
    <property type="evidence" value="ECO:0007669"/>
    <property type="project" value="UniProtKB-KW"/>
</dbReference>
<evidence type="ECO:0000256" key="1">
    <source>
        <dbReference type="ARBA" id="ARBA00004479"/>
    </source>
</evidence>
<organism evidence="14 15">
    <name type="scientific">Trichechus manatus latirostris</name>
    <name type="common">Florida manatee</name>
    <dbReference type="NCBI Taxonomy" id="127582"/>
    <lineage>
        <taxon>Eukaryota</taxon>
        <taxon>Metazoa</taxon>
        <taxon>Chordata</taxon>
        <taxon>Craniata</taxon>
        <taxon>Vertebrata</taxon>
        <taxon>Euteleostomi</taxon>
        <taxon>Mammalia</taxon>
        <taxon>Eutheria</taxon>
        <taxon>Afrotheria</taxon>
        <taxon>Sirenia</taxon>
        <taxon>Trichechidae</taxon>
        <taxon>Trichechus</taxon>
    </lineage>
</organism>
<dbReference type="GO" id="GO:0002504">
    <property type="term" value="P:antigen processing and presentation of peptide or polysaccharide antigen via MHC class II"/>
    <property type="evidence" value="ECO:0007669"/>
    <property type="project" value="UniProtKB-KW"/>
</dbReference>
<keyword evidence="4" id="KW-0391">Immunity</keyword>
<evidence type="ECO:0000313" key="15">
    <source>
        <dbReference type="RefSeq" id="XP_023581503.1"/>
    </source>
</evidence>
<accession>A0A2Y9QQK7</accession>
<feature type="transmembrane region" description="Helical" evidence="11">
    <location>
        <begin position="128"/>
        <end position="151"/>
    </location>
</feature>
<keyword evidence="9" id="KW-0325">Glycoprotein</keyword>
<keyword evidence="10" id="KW-0491">MHC II</keyword>
<dbReference type="Gene3D" id="3.10.320.10">
    <property type="entry name" value="Class II Histocompatibility Antigen, M Beta Chain, Chain B, domain 1"/>
    <property type="match status" value="1"/>
</dbReference>
<evidence type="ECO:0000259" key="13">
    <source>
        <dbReference type="SMART" id="SM00920"/>
    </source>
</evidence>
<dbReference type="STRING" id="127582.A0A2Y9QQK7"/>
<gene>
    <name evidence="15" type="primary">LOC101343065</name>
</gene>
<evidence type="ECO:0000256" key="2">
    <source>
        <dbReference type="ARBA" id="ARBA00007394"/>
    </source>
</evidence>
<sequence length="156" mass="16761">MVLSGVLTVGLHILMTLPSPQEAGAIQADHMGSYGPAFYQSYGASGQFTHEFDGEQLFSVDLKTKEAVWRLPEFGNFAHFDPQGGLVSIALIKAHLDALVERSNRTRATNEPYLPTPLPDSTETLVCALGLAIGLMGFLMGTIFIISSTCLSSATR</sequence>